<keyword evidence="5" id="KW-0732">Signal</keyword>
<evidence type="ECO:0000256" key="2">
    <source>
        <dbReference type="ARBA" id="ARBA00004613"/>
    </source>
</evidence>
<dbReference type="Proteomes" id="UP000077266">
    <property type="component" value="Unassembled WGS sequence"/>
</dbReference>
<evidence type="ECO:0000313" key="11">
    <source>
        <dbReference type="EMBL" id="KZV84826.1"/>
    </source>
</evidence>
<comment type="subcellular location">
    <subcellularLocation>
        <location evidence="2 10">Secreted</location>
    </subcellularLocation>
</comment>
<protein>
    <recommendedName>
        <fullName evidence="10">Endo-chitosanase</fullName>
        <ecNumber evidence="10">3.2.1.132</ecNumber>
    </recommendedName>
</protein>
<dbReference type="GO" id="GO:0000272">
    <property type="term" value="P:polysaccharide catabolic process"/>
    <property type="evidence" value="ECO:0007669"/>
    <property type="project" value="UniProtKB-KW"/>
</dbReference>
<evidence type="ECO:0000313" key="12">
    <source>
        <dbReference type="Proteomes" id="UP000077266"/>
    </source>
</evidence>
<evidence type="ECO:0000256" key="8">
    <source>
        <dbReference type="ARBA" id="ARBA00023295"/>
    </source>
</evidence>
<keyword evidence="6 10" id="KW-0378">Hydrolase</keyword>
<keyword evidence="12" id="KW-1185">Reference proteome</keyword>
<reference evidence="11 12" key="1">
    <citation type="journal article" date="2016" name="Mol. Biol. Evol.">
        <title>Comparative Genomics of Early-Diverging Mushroom-Forming Fungi Provides Insights into the Origins of Lignocellulose Decay Capabilities.</title>
        <authorList>
            <person name="Nagy L.G."/>
            <person name="Riley R."/>
            <person name="Tritt A."/>
            <person name="Adam C."/>
            <person name="Daum C."/>
            <person name="Floudas D."/>
            <person name="Sun H."/>
            <person name="Yadav J.S."/>
            <person name="Pangilinan J."/>
            <person name="Larsson K.H."/>
            <person name="Matsuura K."/>
            <person name="Barry K."/>
            <person name="Labutti K."/>
            <person name="Kuo R."/>
            <person name="Ohm R.A."/>
            <person name="Bhattacharya S.S."/>
            <person name="Shirouzu T."/>
            <person name="Yoshinaga Y."/>
            <person name="Martin F.M."/>
            <person name="Grigoriev I.V."/>
            <person name="Hibbett D.S."/>
        </authorList>
    </citation>
    <scope>NUCLEOTIDE SEQUENCE [LARGE SCALE GENOMIC DNA]</scope>
    <source>
        <strain evidence="11 12">HHB12029</strain>
    </source>
</reference>
<keyword evidence="9 10" id="KW-0624">Polysaccharide degradation</keyword>
<dbReference type="EC" id="3.2.1.132" evidence="10"/>
<keyword evidence="7" id="KW-0119">Carbohydrate metabolism</keyword>
<dbReference type="Pfam" id="PF07335">
    <property type="entry name" value="Glyco_hydro_75"/>
    <property type="match status" value="1"/>
</dbReference>
<dbReference type="STRING" id="1314781.A0A165DLB8"/>
<dbReference type="GO" id="GO:0016977">
    <property type="term" value="F:chitosanase activity"/>
    <property type="evidence" value="ECO:0007669"/>
    <property type="project" value="UniProtKB-EC"/>
</dbReference>
<dbReference type="OrthoDB" id="4756206at2759"/>
<feature type="non-terminal residue" evidence="11">
    <location>
        <position position="1"/>
    </location>
</feature>
<evidence type="ECO:0000256" key="7">
    <source>
        <dbReference type="ARBA" id="ARBA00023277"/>
    </source>
</evidence>
<name>A0A165DLB8_EXIGL</name>
<evidence type="ECO:0000256" key="5">
    <source>
        <dbReference type="ARBA" id="ARBA00022729"/>
    </source>
</evidence>
<accession>A0A165DLB8</accession>
<proteinExistence type="inferred from homology"/>
<sequence>EASLMLAQTCFPNDGLDGGRGHDQVDVTYIVWGTQIPSGVGDQTINIPALKQLGDQQARLLQSALGL</sequence>
<organism evidence="11 12">
    <name type="scientific">Exidia glandulosa HHB12029</name>
    <dbReference type="NCBI Taxonomy" id="1314781"/>
    <lineage>
        <taxon>Eukaryota</taxon>
        <taxon>Fungi</taxon>
        <taxon>Dikarya</taxon>
        <taxon>Basidiomycota</taxon>
        <taxon>Agaricomycotina</taxon>
        <taxon>Agaricomycetes</taxon>
        <taxon>Auriculariales</taxon>
        <taxon>Exidiaceae</taxon>
        <taxon>Exidia</taxon>
    </lineage>
</organism>
<evidence type="ECO:0000256" key="9">
    <source>
        <dbReference type="ARBA" id="ARBA00023326"/>
    </source>
</evidence>
<evidence type="ECO:0000256" key="6">
    <source>
        <dbReference type="ARBA" id="ARBA00022801"/>
    </source>
</evidence>
<keyword evidence="4" id="KW-0964">Secreted</keyword>
<dbReference type="EMBL" id="KV426209">
    <property type="protein sequence ID" value="KZV84826.1"/>
    <property type="molecule type" value="Genomic_DNA"/>
</dbReference>
<evidence type="ECO:0000256" key="1">
    <source>
        <dbReference type="ARBA" id="ARBA00000405"/>
    </source>
</evidence>
<comment type="catalytic activity">
    <reaction evidence="1 10">
        <text>Endohydrolysis of beta-(1-&gt;4)-linkages between D-glucosamine residues in a partly acetylated chitosan.</text>
        <dbReference type="EC" id="3.2.1.132"/>
    </reaction>
</comment>
<keyword evidence="8 10" id="KW-0326">Glycosidase</keyword>
<dbReference type="AlphaFoldDB" id="A0A165DLB8"/>
<evidence type="ECO:0000256" key="10">
    <source>
        <dbReference type="RuleBase" id="RU361208"/>
    </source>
</evidence>
<evidence type="ECO:0000256" key="3">
    <source>
        <dbReference type="ARBA" id="ARBA00007799"/>
    </source>
</evidence>
<dbReference type="GO" id="GO:0005576">
    <property type="term" value="C:extracellular region"/>
    <property type="evidence" value="ECO:0007669"/>
    <property type="project" value="UniProtKB-SubCell"/>
</dbReference>
<feature type="non-terminal residue" evidence="11">
    <location>
        <position position="67"/>
    </location>
</feature>
<gene>
    <name evidence="11" type="ORF">EXIGLDRAFT_595406</name>
</gene>
<evidence type="ECO:0000256" key="4">
    <source>
        <dbReference type="ARBA" id="ARBA00022525"/>
    </source>
</evidence>
<comment type="similarity">
    <text evidence="3 10">Belongs to the glycosyl hydrolase 75 family.</text>
</comment>
<dbReference type="InParanoid" id="A0A165DLB8"/>
<comment type="function">
    <text evidence="10">Chitosanase catalyzing the endo-type cleavage of chitosan, the deacylated form of chitin. Chitosanase may be crucial in the degradation of the deacetylated portion of chitin in the fungal cell wall.</text>
</comment>
<dbReference type="InterPro" id="IPR009939">
    <property type="entry name" value="Chitosanase_fungal"/>
</dbReference>